<dbReference type="PROSITE" id="PS50853">
    <property type="entry name" value="FN3"/>
    <property type="match status" value="1"/>
</dbReference>
<name>A0A183DFJ2_9BILA</name>
<accession>A0A183DFJ2</accession>
<dbReference type="AlphaFoldDB" id="A0A183DFJ2"/>
<feature type="domain" description="Fibronectin type-III" evidence="2">
    <location>
        <begin position="1"/>
        <end position="33"/>
    </location>
</feature>
<reference evidence="3" key="1">
    <citation type="submission" date="2016-06" db="UniProtKB">
        <authorList>
            <consortium name="WormBaseParasite"/>
        </authorList>
    </citation>
    <scope>IDENTIFICATION</scope>
</reference>
<dbReference type="PROSITE" id="PS50835">
    <property type="entry name" value="IG_LIKE"/>
    <property type="match status" value="1"/>
</dbReference>
<protein>
    <submittedName>
        <fullName evidence="3">Ig-like domain-containing protein</fullName>
    </submittedName>
</protein>
<dbReference type="CDD" id="cd00063">
    <property type="entry name" value="FN3"/>
    <property type="match status" value="1"/>
</dbReference>
<evidence type="ECO:0000259" key="1">
    <source>
        <dbReference type="PROSITE" id="PS50835"/>
    </source>
</evidence>
<dbReference type="InterPro" id="IPR007110">
    <property type="entry name" value="Ig-like_dom"/>
</dbReference>
<dbReference type="SUPFAM" id="SSF49265">
    <property type="entry name" value="Fibronectin type III"/>
    <property type="match status" value="1"/>
</dbReference>
<sequence length="74" mass="8363">LRPNTQYFIRLRANDKLGPGRLSNPVSLNTHKPAARPQLFIQEGDTLHVPPLTPFRISCNVTRGDPAPRISWFT</sequence>
<dbReference type="InterPro" id="IPR036116">
    <property type="entry name" value="FN3_sf"/>
</dbReference>
<proteinExistence type="predicted"/>
<dbReference type="WBParaSite" id="GPUH_0000749201-mRNA-1">
    <property type="protein sequence ID" value="GPUH_0000749201-mRNA-1"/>
    <property type="gene ID" value="GPUH_0000749201"/>
</dbReference>
<feature type="domain" description="Ig-like" evidence="1">
    <location>
        <begin position="25"/>
        <end position="74"/>
    </location>
</feature>
<evidence type="ECO:0000259" key="2">
    <source>
        <dbReference type="PROSITE" id="PS50853"/>
    </source>
</evidence>
<evidence type="ECO:0000313" key="3">
    <source>
        <dbReference type="WBParaSite" id="GPUH_0000749201-mRNA-1"/>
    </source>
</evidence>
<organism evidence="3">
    <name type="scientific">Gongylonema pulchrum</name>
    <dbReference type="NCBI Taxonomy" id="637853"/>
    <lineage>
        <taxon>Eukaryota</taxon>
        <taxon>Metazoa</taxon>
        <taxon>Ecdysozoa</taxon>
        <taxon>Nematoda</taxon>
        <taxon>Chromadorea</taxon>
        <taxon>Rhabditida</taxon>
        <taxon>Spirurina</taxon>
        <taxon>Spiruromorpha</taxon>
        <taxon>Spiruroidea</taxon>
        <taxon>Gongylonematidae</taxon>
        <taxon>Gongylonema</taxon>
    </lineage>
</organism>
<dbReference type="InterPro" id="IPR003961">
    <property type="entry name" value="FN3_dom"/>
</dbReference>